<keyword evidence="2" id="KW-0238">DNA-binding</keyword>
<sequence>MGVRKGRKDGSSITKGGAWTSEEDELLANMQKKMGNQWSAIAQHIPGRTGQQCAQRWRHKVNPNIRKDKWTLEEDRLLESLVKQFGTRWAEIARRCNGRTDQQCMGRWRRHLDPSIKRESWSAAEDAALVRLHGQHGAQWSFISKTIPGRTAQQCRARFFQIQGSEASVEALSGSQPTASCDTDEPPSAGGQRPWEPGSPPGDRGRPSVGHWPCCASSEERLSPARGQQELAPCTAGLTTASVDEMVSLHTPGDSDWTTPTKGLLPRFSQDAAACQAASFAGVPGVSPEQITAALLVSPLGPHWCSPLALPSMLAMSPVQDGHHWRLSPHMPFSPEGSMPHLLSATPSLLTPPAAQQVGSAQRLRAEGSSLREVPPWMSDARCSPRPQPSGELRGTLSKDPVKRKLALVPNETDLRDGSPRAAAGEETESPSSHPAKRLRREAEADQTPACNNRNGDGFGAVPCTTPAQSRTEAHAGRPSLTPLSLATNLPPPSGSGAPNCPVRLSFSGCDSENFLAASSQKPLLQRVSEGVAGSRSRLDQLLMASEGL</sequence>
<feature type="domain" description="Myb-like" evidence="6">
    <location>
        <begin position="113"/>
        <end position="163"/>
    </location>
</feature>
<reference evidence="8" key="1">
    <citation type="submission" date="2014-05" db="EMBL/GenBank/DDBJ databases">
        <title>The transcriptome of the halophilic microalga Tetraselmis sp. GSL018 isolated from the Great Salt Lake, Utah.</title>
        <authorList>
            <person name="Jinkerson R.E."/>
            <person name="D'Adamo S."/>
            <person name="Posewitz M.C."/>
        </authorList>
    </citation>
    <scope>NUCLEOTIDE SEQUENCE</scope>
    <source>
        <strain evidence="8">GSL018</strain>
    </source>
</reference>
<dbReference type="InterPro" id="IPR009057">
    <property type="entry name" value="Homeodomain-like_sf"/>
</dbReference>
<dbReference type="InterPro" id="IPR001005">
    <property type="entry name" value="SANT/Myb"/>
</dbReference>
<dbReference type="AlphaFoldDB" id="A0A061R4M6"/>
<accession>A0A061R4M6</accession>
<dbReference type="GO" id="GO:0019185">
    <property type="term" value="C:snRNA-activating protein complex"/>
    <property type="evidence" value="ECO:0007669"/>
    <property type="project" value="TreeGrafter"/>
</dbReference>
<feature type="region of interest" description="Disordered" evidence="5">
    <location>
        <begin position="168"/>
        <end position="215"/>
    </location>
</feature>
<dbReference type="PANTHER" id="PTHR46621">
    <property type="entry name" value="SNRNA-ACTIVATING PROTEIN COMPLEX SUBUNIT 4"/>
    <property type="match status" value="1"/>
</dbReference>
<dbReference type="PROSITE" id="PS50090">
    <property type="entry name" value="MYB_LIKE"/>
    <property type="match status" value="3"/>
</dbReference>
<dbReference type="EMBL" id="GBEZ01021244">
    <property type="protein sequence ID" value="JAC65491.1"/>
    <property type="molecule type" value="Transcribed_RNA"/>
</dbReference>
<feature type="region of interest" description="Disordered" evidence="5">
    <location>
        <begin position="355"/>
        <end position="497"/>
    </location>
</feature>
<dbReference type="GO" id="GO:0001006">
    <property type="term" value="F:RNA polymerase III type 3 promoter sequence-specific DNA binding"/>
    <property type="evidence" value="ECO:0007669"/>
    <property type="project" value="TreeGrafter"/>
</dbReference>
<evidence type="ECO:0000259" key="6">
    <source>
        <dbReference type="PROSITE" id="PS50090"/>
    </source>
</evidence>
<dbReference type="SMART" id="SM00717">
    <property type="entry name" value="SANT"/>
    <property type="match status" value="3"/>
</dbReference>
<keyword evidence="1" id="KW-0805">Transcription regulation</keyword>
<dbReference type="Gene3D" id="1.10.10.60">
    <property type="entry name" value="Homeodomain-like"/>
    <property type="match status" value="3"/>
</dbReference>
<evidence type="ECO:0000256" key="3">
    <source>
        <dbReference type="ARBA" id="ARBA00023163"/>
    </source>
</evidence>
<evidence type="ECO:0000256" key="4">
    <source>
        <dbReference type="ARBA" id="ARBA00023242"/>
    </source>
</evidence>
<dbReference type="Pfam" id="PF13921">
    <property type="entry name" value="Myb_DNA-bind_6"/>
    <property type="match status" value="1"/>
</dbReference>
<keyword evidence="4" id="KW-0539">Nucleus</keyword>
<evidence type="ECO:0000259" key="7">
    <source>
        <dbReference type="PROSITE" id="PS51294"/>
    </source>
</evidence>
<keyword evidence="3" id="KW-0804">Transcription</keyword>
<feature type="domain" description="Myb-like" evidence="6">
    <location>
        <begin position="11"/>
        <end position="61"/>
    </location>
</feature>
<dbReference type="SUPFAM" id="SSF46689">
    <property type="entry name" value="Homeodomain-like"/>
    <property type="match status" value="2"/>
</dbReference>
<dbReference type="GO" id="GO:0042796">
    <property type="term" value="P:snRNA transcription by RNA polymerase III"/>
    <property type="evidence" value="ECO:0007669"/>
    <property type="project" value="TreeGrafter"/>
</dbReference>
<protein>
    <submittedName>
        <fullName evidence="8">Serine/threonine-protein kinase ULK4</fullName>
    </submittedName>
</protein>
<gene>
    <name evidence="8" type="primary">ULK4</name>
    <name evidence="8" type="ORF">TSPGSL018_15928</name>
</gene>
<evidence type="ECO:0000313" key="8">
    <source>
        <dbReference type="EMBL" id="JAC65491.1"/>
    </source>
</evidence>
<feature type="domain" description="HTH myb-type" evidence="7">
    <location>
        <begin position="117"/>
        <end position="167"/>
    </location>
</feature>
<dbReference type="InterPro" id="IPR017930">
    <property type="entry name" value="Myb_dom"/>
</dbReference>
<evidence type="ECO:0000256" key="5">
    <source>
        <dbReference type="SAM" id="MobiDB-lite"/>
    </source>
</evidence>
<dbReference type="PROSITE" id="PS51294">
    <property type="entry name" value="HTH_MYB"/>
    <property type="match status" value="3"/>
</dbReference>
<feature type="domain" description="Myb-like" evidence="6">
    <location>
        <begin position="62"/>
        <end position="112"/>
    </location>
</feature>
<proteinExistence type="predicted"/>
<keyword evidence="8" id="KW-0808">Transferase</keyword>
<dbReference type="GO" id="GO:0042795">
    <property type="term" value="P:snRNA transcription by RNA polymerase II"/>
    <property type="evidence" value="ECO:0007669"/>
    <property type="project" value="TreeGrafter"/>
</dbReference>
<organism evidence="8">
    <name type="scientific">Tetraselmis sp. GSL018</name>
    <dbReference type="NCBI Taxonomy" id="582737"/>
    <lineage>
        <taxon>Eukaryota</taxon>
        <taxon>Viridiplantae</taxon>
        <taxon>Chlorophyta</taxon>
        <taxon>core chlorophytes</taxon>
        <taxon>Chlorodendrophyceae</taxon>
        <taxon>Chlorodendrales</taxon>
        <taxon>Chlorodendraceae</taxon>
        <taxon>Tetraselmis</taxon>
    </lineage>
</organism>
<evidence type="ECO:0000256" key="2">
    <source>
        <dbReference type="ARBA" id="ARBA00023125"/>
    </source>
</evidence>
<evidence type="ECO:0000256" key="1">
    <source>
        <dbReference type="ARBA" id="ARBA00023015"/>
    </source>
</evidence>
<dbReference type="CDD" id="cd00167">
    <property type="entry name" value="SANT"/>
    <property type="match status" value="3"/>
</dbReference>
<dbReference type="GO" id="GO:0016301">
    <property type="term" value="F:kinase activity"/>
    <property type="evidence" value="ECO:0007669"/>
    <property type="project" value="UniProtKB-KW"/>
</dbReference>
<name>A0A061R4M6_9CHLO</name>
<dbReference type="Pfam" id="PF00249">
    <property type="entry name" value="Myb_DNA-binding"/>
    <property type="match status" value="1"/>
</dbReference>
<dbReference type="GO" id="GO:0000978">
    <property type="term" value="F:RNA polymerase II cis-regulatory region sequence-specific DNA binding"/>
    <property type="evidence" value="ECO:0007669"/>
    <property type="project" value="TreeGrafter"/>
</dbReference>
<keyword evidence="8" id="KW-0418">Kinase</keyword>
<feature type="domain" description="HTH myb-type" evidence="7">
    <location>
        <begin position="62"/>
        <end position="116"/>
    </location>
</feature>
<feature type="domain" description="HTH myb-type" evidence="7">
    <location>
        <begin position="11"/>
        <end position="58"/>
    </location>
</feature>
<dbReference type="InterPro" id="IPR051575">
    <property type="entry name" value="Myb-like_DNA-bd"/>
</dbReference>
<dbReference type="PANTHER" id="PTHR46621:SF1">
    <property type="entry name" value="SNRNA-ACTIVATING PROTEIN COMPLEX SUBUNIT 4"/>
    <property type="match status" value="1"/>
</dbReference>